<name>N6Z5H8_THAL4</name>
<dbReference type="Proteomes" id="UP000013232">
    <property type="component" value="Unassembled WGS sequence"/>
</dbReference>
<evidence type="ECO:0000259" key="1">
    <source>
        <dbReference type="Pfam" id="PF07589"/>
    </source>
</evidence>
<dbReference type="STRING" id="1123367.GCA_000621305_03235"/>
<dbReference type="AlphaFoldDB" id="N6Z5H8"/>
<accession>N6Z5H8</accession>
<comment type="caution">
    <text evidence="2">The sequence shown here is derived from an EMBL/GenBank/DDBJ whole genome shotgun (WGS) entry which is preliminary data.</text>
</comment>
<evidence type="ECO:0000313" key="2">
    <source>
        <dbReference type="EMBL" id="ENO89678.1"/>
    </source>
</evidence>
<protein>
    <recommendedName>
        <fullName evidence="1">Ice-binding protein C-terminal domain-containing protein</fullName>
    </recommendedName>
</protein>
<sequence length="255" mass="26509">MAISMSGAVLAGPVLIVNGANQTSEAETTSQITNNLSALHTAAGNTVTITSDIPTDLSPYTQVWDIRFSTNFALTGAQQTQYLGFLQAGGGMFLMGENDNFMPRNNSILDFIALAGGGSLNWAFNCDGTQRVNAPFNGPNAVASVNYACAGGVGDAGNGSFITERQNGTGGSGIAWGVGDLENALDGALTTIFDVNFMQGNRGDDQQNLTKNLIGFVGDQVEPPNPQPVPEPATLALLGIGLAGLGMVRRRRHEA</sequence>
<feature type="domain" description="Ice-binding protein C-terminal" evidence="1">
    <location>
        <begin position="228"/>
        <end position="251"/>
    </location>
</feature>
<keyword evidence="3" id="KW-1185">Reference proteome</keyword>
<organism evidence="2 3">
    <name type="scientific">Thauera linaloolentis (strain DSM 12138 / JCM 21573 / CCUG 41526 / CIP 105981 / IAM 15112 / NBRC 102519 / 47Lol)</name>
    <dbReference type="NCBI Taxonomy" id="1123367"/>
    <lineage>
        <taxon>Bacteria</taxon>
        <taxon>Pseudomonadati</taxon>
        <taxon>Pseudomonadota</taxon>
        <taxon>Betaproteobacteria</taxon>
        <taxon>Rhodocyclales</taxon>
        <taxon>Zoogloeaceae</taxon>
        <taxon>Thauera</taxon>
    </lineage>
</organism>
<evidence type="ECO:0000313" key="3">
    <source>
        <dbReference type="Proteomes" id="UP000013232"/>
    </source>
</evidence>
<proteinExistence type="predicted"/>
<gene>
    <name evidence="2" type="ORF">C666_05180</name>
</gene>
<dbReference type="EMBL" id="AMXE01000011">
    <property type="protein sequence ID" value="ENO89678.1"/>
    <property type="molecule type" value="Genomic_DNA"/>
</dbReference>
<reference evidence="2 3" key="1">
    <citation type="submission" date="2012-09" db="EMBL/GenBank/DDBJ databases">
        <title>Draft Genome Sequences of 6 Strains from Genus Thauera.</title>
        <authorList>
            <person name="Liu B."/>
            <person name="Shapleigh J.P."/>
            <person name="Frostegard A.H."/>
        </authorList>
    </citation>
    <scope>NUCLEOTIDE SEQUENCE [LARGE SCALE GENOMIC DNA]</scope>
    <source>
        <strain evidence="3">47Lol / DSM 12138</strain>
    </source>
</reference>
<dbReference type="Pfam" id="PF07589">
    <property type="entry name" value="PEP-CTERM"/>
    <property type="match status" value="1"/>
</dbReference>
<dbReference type="NCBIfam" id="TIGR02595">
    <property type="entry name" value="PEP_CTERM"/>
    <property type="match status" value="1"/>
</dbReference>
<dbReference type="InterPro" id="IPR013424">
    <property type="entry name" value="Ice-binding_C"/>
</dbReference>